<evidence type="ECO:0000256" key="1">
    <source>
        <dbReference type="SAM" id="MobiDB-lite"/>
    </source>
</evidence>
<comment type="caution">
    <text evidence="3">The sequence shown here is derived from an EMBL/GenBank/DDBJ whole genome shotgun (WGS) entry which is preliminary data.</text>
</comment>
<dbReference type="CDD" id="cd14688">
    <property type="entry name" value="bZIP_YAP"/>
    <property type="match status" value="1"/>
</dbReference>
<keyword evidence="4" id="KW-1185">Reference proteome</keyword>
<gene>
    <name evidence="3" type="ORF">N7541_005605</name>
</gene>
<evidence type="ECO:0000259" key="2">
    <source>
        <dbReference type="Pfam" id="PF00170"/>
    </source>
</evidence>
<dbReference type="Proteomes" id="UP001148299">
    <property type="component" value="Unassembled WGS sequence"/>
</dbReference>
<proteinExistence type="predicted"/>
<feature type="domain" description="BZIP" evidence="2">
    <location>
        <begin position="26"/>
        <end position="65"/>
    </location>
</feature>
<dbReference type="PANTHER" id="PTHR40618">
    <property type="entry name" value="B-ZIP TRANSCRIPTION FACTOR (EUROFUNG)-RELATED"/>
    <property type="match status" value="1"/>
</dbReference>
<accession>A0A9W9R6P5</accession>
<dbReference type="Gene3D" id="1.20.5.170">
    <property type="match status" value="1"/>
</dbReference>
<organism evidence="3 4">
    <name type="scientific">Penicillium brevicompactum</name>
    <dbReference type="NCBI Taxonomy" id="5074"/>
    <lineage>
        <taxon>Eukaryota</taxon>
        <taxon>Fungi</taxon>
        <taxon>Dikarya</taxon>
        <taxon>Ascomycota</taxon>
        <taxon>Pezizomycotina</taxon>
        <taxon>Eurotiomycetes</taxon>
        <taxon>Eurotiomycetidae</taxon>
        <taxon>Eurotiales</taxon>
        <taxon>Aspergillaceae</taxon>
        <taxon>Penicillium</taxon>
    </lineage>
</organism>
<sequence>MASAVQKPTRKRGRPRTATNDEEVPERRRQQLRLAQQAYRKRKETTIGNLQSRVQQLETGVENLSDAFLSFSNLLLDQQLLTQNPHVASALQDITQQCVALAKTASEESSGALARVNSPVKIVATLDNPPPSAVPDLALSDSSTDVEDVARPAVTRWSESPPIQDLSSLPFGLVMTSPTVQFPYLTPPLSSSPREQDLLHSHIGEQQHWNIAQRIVKTCCRHGYQLLVESPSHPKVQQIFGSMLSLSERNHLISVFHAVGQDRTGNLIDSKANVLTALRMKLGELTIDQPQISPRIWQIALESASGDWMDANGVRTYLYNKQIIVENFSDSAGGLLPEVSSILDISKFIKLISNEPICIGNGPAFRRQSVEKAIRMSTINTPWDLNDVYEL</sequence>
<name>A0A9W9R6P5_PENBR</name>
<dbReference type="EMBL" id="JAPZBR010000004">
    <property type="protein sequence ID" value="KAJ5354561.1"/>
    <property type="molecule type" value="Genomic_DNA"/>
</dbReference>
<evidence type="ECO:0000313" key="4">
    <source>
        <dbReference type="Proteomes" id="UP001148299"/>
    </source>
</evidence>
<dbReference type="InterPro" id="IPR046347">
    <property type="entry name" value="bZIP_sf"/>
</dbReference>
<dbReference type="PANTHER" id="PTHR40618:SF1">
    <property type="entry name" value="B-ZIP TRANSCRIPTION FACTOR (EUROFUNG)"/>
    <property type="match status" value="1"/>
</dbReference>
<protein>
    <recommendedName>
        <fullName evidence="2">BZIP domain-containing protein</fullName>
    </recommendedName>
</protein>
<feature type="region of interest" description="Disordered" evidence="1">
    <location>
        <begin position="1"/>
        <end position="29"/>
    </location>
</feature>
<dbReference type="Pfam" id="PF00170">
    <property type="entry name" value="bZIP_1"/>
    <property type="match status" value="1"/>
</dbReference>
<dbReference type="GO" id="GO:0003700">
    <property type="term" value="F:DNA-binding transcription factor activity"/>
    <property type="evidence" value="ECO:0007669"/>
    <property type="project" value="InterPro"/>
</dbReference>
<evidence type="ECO:0000313" key="3">
    <source>
        <dbReference type="EMBL" id="KAJ5354561.1"/>
    </source>
</evidence>
<reference evidence="3" key="1">
    <citation type="submission" date="2022-12" db="EMBL/GenBank/DDBJ databases">
        <authorList>
            <person name="Petersen C."/>
        </authorList>
    </citation>
    <scope>NUCLEOTIDE SEQUENCE</scope>
    <source>
        <strain evidence="3">IBT 35675</strain>
    </source>
</reference>
<dbReference type="InterPro" id="IPR004827">
    <property type="entry name" value="bZIP"/>
</dbReference>
<dbReference type="AlphaFoldDB" id="A0A9W9R6P5"/>
<dbReference type="SUPFAM" id="SSF57959">
    <property type="entry name" value="Leucine zipper domain"/>
    <property type="match status" value="1"/>
</dbReference>
<reference evidence="3" key="2">
    <citation type="journal article" date="2023" name="IMA Fungus">
        <title>Comparative genomic study of the Penicillium genus elucidates a diverse pangenome and 15 lateral gene transfer events.</title>
        <authorList>
            <person name="Petersen C."/>
            <person name="Sorensen T."/>
            <person name="Nielsen M.R."/>
            <person name="Sondergaard T.E."/>
            <person name="Sorensen J.L."/>
            <person name="Fitzpatrick D.A."/>
            <person name="Frisvad J.C."/>
            <person name="Nielsen K.L."/>
        </authorList>
    </citation>
    <scope>NUCLEOTIDE SEQUENCE</scope>
    <source>
        <strain evidence="3">IBT 35675</strain>
    </source>
</reference>